<dbReference type="STRING" id="450378.GCA_001661675_00886"/>
<gene>
    <name evidence="2" type="ORF">A9D14_04420</name>
</gene>
<organism evidence="2 3">
    <name type="scientific">Croceicoccus marinus</name>
    <dbReference type="NCBI Taxonomy" id="450378"/>
    <lineage>
        <taxon>Bacteria</taxon>
        <taxon>Pseudomonadati</taxon>
        <taxon>Pseudomonadota</taxon>
        <taxon>Alphaproteobacteria</taxon>
        <taxon>Sphingomonadales</taxon>
        <taxon>Erythrobacteraceae</taxon>
        <taxon>Croceicoccus</taxon>
    </lineage>
</organism>
<dbReference type="SUPFAM" id="SSF53187">
    <property type="entry name" value="Zn-dependent exopeptidases"/>
    <property type="match status" value="1"/>
</dbReference>
<accession>A0A1Z1FET0</accession>
<evidence type="ECO:0008006" key="4">
    <source>
        <dbReference type="Google" id="ProtNLM"/>
    </source>
</evidence>
<proteinExistence type="predicted"/>
<dbReference type="Proteomes" id="UP000195807">
    <property type="component" value="Chromosome"/>
</dbReference>
<dbReference type="Gene3D" id="3.40.630.40">
    <property type="entry name" value="Zn-dependent exopeptidases"/>
    <property type="match status" value="1"/>
</dbReference>
<feature type="region of interest" description="Disordered" evidence="1">
    <location>
        <begin position="122"/>
        <end position="143"/>
    </location>
</feature>
<dbReference type="Pfam" id="PF05013">
    <property type="entry name" value="FGase"/>
    <property type="match status" value="1"/>
</dbReference>
<evidence type="ECO:0000313" key="2">
    <source>
        <dbReference type="EMBL" id="ARU17240.1"/>
    </source>
</evidence>
<feature type="region of interest" description="Disordered" evidence="1">
    <location>
        <begin position="1"/>
        <end position="35"/>
    </location>
</feature>
<keyword evidence="3" id="KW-1185">Reference proteome</keyword>
<protein>
    <recommendedName>
        <fullName evidence="4">N-formylglutamate amidohydrolase</fullName>
    </recommendedName>
</protein>
<dbReference type="EMBL" id="CP019602">
    <property type="protein sequence ID" value="ARU17240.1"/>
    <property type="molecule type" value="Genomic_DNA"/>
</dbReference>
<dbReference type="OrthoDB" id="9802050at2"/>
<reference evidence="2 3" key="1">
    <citation type="submission" date="2017-01" db="EMBL/GenBank/DDBJ databases">
        <title>Complete genome sequence of esterase-producing bacterium Croceicoccus marinus E4A9.</title>
        <authorList>
            <person name="Wu Y.-H."/>
            <person name="Cheng H."/>
            <person name="Xu L."/>
            <person name="Huo Y.-Y."/>
            <person name="Wang C.-S."/>
            <person name="Xu X.-W."/>
        </authorList>
    </citation>
    <scope>NUCLEOTIDE SEQUENCE [LARGE SCALE GENOMIC DNA]</scope>
    <source>
        <strain evidence="2 3">E4A9</strain>
    </source>
</reference>
<evidence type="ECO:0000256" key="1">
    <source>
        <dbReference type="SAM" id="MobiDB-lite"/>
    </source>
</evidence>
<evidence type="ECO:0000313" key="3">
    <source>
        <dbReference type="Proteomes" id="UP000195807"/>
    </source>
</evidence>
<feature type="compositionally biased region" description="Basic and acidic residues" evidence="1">
    <location>
        <begin position="1"/>
        <end position="16"/>
    </location>
</feature>
<sequence length="324" mass="34835">MPQRNKGESWPGERQKAAFGGIESGGSVPGTSRPAFTMHRGGPSALPVLIAVPHAGRAYAPGVLEAMRHGAPAAHRLEDRFVDLVGRAAASDCGASLLLAHVPRAIIDLNRDLGDIDRGMFSGDPPVPRPETTGMPYQQPRSARGLGLFPRRLPGMGELWRQPMTSEEADRRIAGVHVPYHLALDAELDRLREMHGHAILIDLHSMPSLPKQGRAPAATHVLGDRFGASCASALSGAAMELLARSFGSPAYNRPYAGGYVLDRHGRPRRDIHAVQLEIDRARYLDDQGQPMEGGVAGETRLVARLAEVLTAVLRGSSRYSEAAE</sequence>
<dbReference type="AlphaFoldDB" id="A0A1Z1FET0"/>
<dbReference type="KEGG" id="cman:A9D14_04420"/>
<name>A0A1Z1FET0_9SPHN</name>
<dbReference type="RefSeq" id="WP_066848234.1">
    <property type="nucleotide sequence ID" value="NZ_CP019602.1"/>
</dbReference>
<dbReference type="InterPro" id="IPR007709">
    <property type="entry name" value="N-FG_amidohydro"/>
</dbReference>